<sequence length="653" mass="70463">MMAGGASAQVENPPLCATLGINATFWRKDGTLYAPDSPPYFDEYPFSMPPDPYLATRPSDEELVVSQVNFGFDSPRSGDWESWPADYNETYFVVVLESYIELSEGGEYTFYLSNSDQGELELSKDNVTQTAILGAAWSDYEEDHQGTTLILEYDLVPTRYLMRIKYHKASPIDAFGPPYLRLEWTRTDLGVNISASPTERELVPDNIFYLNSMCEGLETPPTPPVQAPGIAPAQAPYISPIPKASGYGSTSSSSYGGVAAAAPGPSAAFDSELAPETAPMGRGAPTRPQPKSPTPVGPAPKPRVLPRARGNNGEAPNTAPSGEAAPTMGVNPFGKPMHSAAAPGPSLDHFRKPKSTIPLPKPRPQVVPGVLPPPGTPGSYCPAPAIHYHISYSCCPNRGGAYGMAASPPMSSTDPDSPMSCGTHYDVVPVERGPPVPALQAPEAAPSRRRSMAEAQEDPEEGLFVIDVSGTQEASNTEGEANDEWVEDDRDGITIEESDRFEEEAEDEAEVMATMSRMAEQAQNEEAESQVAEILANDAKFWRDQASWEATGGLQSSGEARLAQQQVAATADASTQVTPIMDSWSTTLFGTPAGKSVEDARTAADQSNNHSSLWSYLLHYREAGLKEYKGLGKLQRDSLYISRRQNKQCQLKQ</sequence>
<dbReference type="Proteomes" id="UP001438707">
    <property type="component" value="Unassembled WGS sequence"/>
</dbReference>
<reference evidence="4 5" key="1">
    <citation type="journal article" date="2024" name="Nat. Commun.">
        <title>Phylogenomics reveals the evolutionary origins of lichenization in chlorophyte algae.</title>
        <authorList>
            <person name="Puginier C."/>
            <person name="Libourel C."/>
            <person name="Otte J."/>
            <person name="Skaloud P."/>
            <person name="Haon M."/>
            <person name="Grisel S."/>
            <person name="Petersen M."/>
            <person name="Berrin J.G."/>
            <person name="Delaux P.M."/>
            <person name="Dal Grande F."/>
            <person name="Keller J."/>
        </authorList>
    </citation>
    <scope>NUCLEOTIDE SEQUENCE [LARGE SCALE GENOMIC DNA]</scope>
    <source>
        <strain evidence="4 5">SAG 2145</strain>
    </source>
</reference>
<keyword evidence="1" id="KW-0175">Coiled coil</keyword>
<proteinExistence type="predicted"/>
<accession>A0AAW1RLP2</accession>
<feature type="domain" description="PA14" evidence="3">
    <location>
        <begin position="35"/>
        <end position="199"/>
    </location>
</feature>
<dbReference type="InterPro" id="IPR037524">
    <property type="entry name" value="PA14/GLEYA"/>
</dbReference>
<evidence type="ECO:0000313" key="5">
    <source>
        <dbReference type="Proteomes" id="UP001438707"/>
    </source>
</evidence>
<keyword evidence="5" id="KW-1185">Reference proteome</keyword>
<dbReference type="AlphaFoldDB" id="A0AAW1RLP2"/>
<protein>
    <recommendedName>
        <fullName evidence="3">PA14 domain-containing protein</fullName>
    </recommendedName>
</protein>
<name>A0AAW1RLP2_9CHLO</name>
<organism evidence="4 5">
    <name type="scientific">Apatococcus lobatus</name>
    <dbReference type="NCBI Taxonomy" id="904363"/>
    <lineage>
        <taxon>Eukaryota</taxon>
        <taxon>Viridiplantae</taxon>
        <taxon>Chlorophyta</taxon>
        <taxon>core chlorophytes</taxon>
        <taxon>Trebouxiophyceae</taxon>
        <taxon>Chlorellales</taxon>
        <taxon>Chlorellaceae</taxon>
        <taxon>Apatococcus</taxon>
    </lineage>
</organism>
<dbReference type="EMBL" id="JALJOS010000009">
    <property type="protein sequence ID" value="KAK9834704.1"/>
    <property type="molecule type" value="Genomic_DNA"/>
</dbReference>
<feature type="compositionally biased region" description="Low complexity" evidence="2">
    <location>
        <begin position="246"/>
        <end position="268"/>
    </location>
</feature>
<dbReference type="PROSITE" id="PS51820">
    <property type="entry name" value="PA14"/>
    <property type="match status" value="1"/>
</dbReference>
<feature type="region of interest" description="Disordered" evidence="2">
    <location>
        <begin position="246"/>
        <end position="366"/>
    </location>
</feature>
<evidence type="ECO:0000259" key="3">
    <source>
        <dbReference type="PROSITE" id="PS51820"/>
    </source>
</evidence>
<feature type="region of interest" description="Disordered" evidence="2">
    <location>
        <begin position="434"/>
        <end position="458"/>
    </location>
</feature>
<evidence type="ECO:0000256" key="1">
    <source>
        <dbReference type="SAM" id="Coils"/>
    </source>
</evidence>
<comment type="caution">
    <text evidence="4">The sequence shown here is derived from an EMBL/GenBank/DDBJ whole genome shotgun (WGS) entry which is preliminary data.</text>
</comment>
<gene>
    <name evidence="4" type="ORF">WJX74_008174</name>
</gene>
<feature type="compositionally biased region" description="Pro residues" evidence="2">
    <location>
        <begin position="287"/>
        <end position="303"/>
    </location>
</feature>
<feature type="coiled-coil region" evidence="1">
    <location>
        <begin position="505"/>
        <end position="537"/>
    </location>
</feature>
<evidence type="ECO:0000313" key="4">
    <source>
        <dbReference type="EMBL" id="KAK9834704.1"/>
    </source>
</evidence>
<evidence type="ECO:0000256" key="2">
    <source>
        <dbReference type="SAM" id="MobiDB-lite"/>
    </source>
</evidence>